<dbReference type="InterPro" id="IPR012871">
    <property type="entry name" value="DUF1668_ORYSA"/>
</dbReference>
<protein>
    <submittedName>
        <fullName evidence="2">Uncharacterized protein</fullName>
    </submittedName>
</protein>
<reference evidence="2" key="2">
    <citation type="submission" date="2021-12" db="EMBL/GenBank/DDBJ databases">
        <title>Resequencing data analysis of finger millet.</title>
        <authorList>
            <person name="Hatakeyama M."/>
            <person name="Aluri S."/>
            <person name="Balachadran M.T."/>
            <person name="Sivarajan S.R."/>
            <person name="Poveda L."/>
            <person name="Shimizu-Inatsugi R."/>
            <person name="Schlapbach R."/>
            <person name="Sreeman S.M."/>
            <person name="Shimizu K.K."/>
        </authorList>
    </citation>
    <scope>NUCLEOTIDE SEQUENCE</scope>
</reference>
<accession>A0AAV5EJ42</accession>
<dbReference type="EMBL" id="BQKI01000076">
    <property type="protein sequence ID" value="GJN22685.1"/>
    <property type="molecule type" value="Genomic_DNA"/>
</dbReference>
<gene>
    <name evidence="2" type="primary">gb10277</name>
    <name evidence="2" type="ORF">PR202_gb10277</name>
</gene>
<evidence type="ECO:0000256" key="1">
    <source>
        <dbReference type="SAM" id="MobiDB-lite"/>
    </source>
</evidence>
<feature type="region of interest" description="Disordered" evidence="1">
    <location>
        <begin position="1"/>
        <end position="25"/>
    </location>
</feature>
<keyword evidence="3" id="KW-1185">Reference proteome</keyword>
<dbReference type="Pfam" id="PF07893">
    <property type="entry name" value="DUF1668"/>
    <property type="match status" value="1"/>
</dbReference>
<proteinExistence type="predicted"/>
<name>A0AAV5EJ42_ELECO</name>
<reference evidence="2" key="1">
    <citation type="journal article" date="2018" name="DNA Res.">
        <title>Multiple hybrid de novo genome assembly of finger millet, an orphan allotetraploid crop.</title>
        <authorList>
            <person name="Hatakeyama M."/>
            <person name="Aluri S."/>
            <person name="Balachadran M.T."/>
            <person name="Sivarajan S.R."/>
            <person name="Patrignani A."/>
            <person name="Gruter S."/>
            <person name="Poveda L."/>
            <person name="Shimizu-Inatsugi R."/>
            <person name="Baeten J."/>
            <person name="Francoijs K.J."/>
            <person name="Nataraja K.N."/>
            <person name="Reddy Y.A.N."/>
            <person name="Phadnis S."/>
            <person name="Ravikumar R.L."/>
            <person name="Schlapbach R."/>
            <person name="Sreeman S.M."/>
            <person name="Shimizu K.K."/>
        </authorList>
    </citation>
    <scope>NUCLEOTIDE SEQUENCE</scope>
</reference>
<comment type="caution">
    <text evidence="2">The sequence shown here is derived from an EMBL/GenBank/DDBJ whole genome shotgun (WGS) entry which is preliminary data.</text>
</comment>
<dbReference type="PANTHER" id="PTHR33085">
    <property type="entry name" value="OS12G0113100 PROTEIN-RELATED"/>
    <property type="match status" value="1"/>
</dbReference>
<evidence type="ECO:0000313" key="2">
    <source>
        <dbReference type="EMBL" id="GJN22685.1"/>
    </source>
</evidence>
<dbReference type="Proteomes" id="UP001054889">
    <property type="component" value="Unassembled WGS sequence"/>
</dbReference>
<dbReference type="PANTHER" id="PTHR33085:SF37">
    <property type="entry name" value="OS12G0139800 PROTEIN"/>
    <property type="match status" value="1"/>
</dbReference>
<dbReference type="AlphaFoldDB" id="A0AAV5EJ42"/>
<organism evidence="2 3">
    <name type="scientific">Eleusine coracana subsp. coracana</name>
    <dbReference type="NCBI Taxonomy" id="191504"/>
    <lineage>
        <taxon>Eukaryota</taxon>
        <taxon>Viridiplantae</taxon>
        <taxon>Streptophyta</taxon>
        <taxon>Embryophyta</taxon>
        <taxon>Tracheophyta</taxon>
        <taxon>Spermatophyta</taxon>
        <taxon>Magnoliopsida</taxon>
        <taxon>Liliopsida</taxon>
        <taxon>Poales</taxon>
        <taxon>Poaceae</taxon>
        <taxon>PACMAD clade</taxon>
        <taxon>Chloridoideae</taxon>
        <taxon>Cynodonteae</taxon>
        <taxon>Eleusininae</taxon>
        <taxon>Eleusine</taxon>
    </lineage>
</organism>
<sequence length="395" mass="43086">MAQGKLAGREPMPPSGKSETFFTNPHLKDLNQRGIGGMDPSVYLSVCCRNSDFAPESRCPLYKVSVPDHSSSLPTGAPASRESLRQIARLETCVVGKTFISLPPSGWIIGVGGNPGSTIIIDTSEPKKRNLVPWFEVLDLSKTTVTKAADGSLSLDGCSWEELSWPLCFPRRLSPNGYKSPPVITIRSYVVVLHYILISLNQKPGSTYAFDTISGEWHKIDTPLPFIGRATPHGHKGSVFLGSSPEKGSVNAYHICVSTSSCSLTAAGEGTAALKLSITACFTVRTTHQEVSTMAGQHIVSLGRERFSLLTFSLGNHKHRMTLFGECGESYATKLFAKLTTYHIENPALLEETHDPKKLWAVKHEILVSKQQEQNFDLFSSYGFSSPPIVFALSI</sequence>
<evidence type="ECO:0000313" key="3">
    <source>
        <dbReference type="Proteomes" id="UP001054889"/>
    </source>
</evidence>